<name>A0AAV3QH47_LITER</name>
<dbReference type="InterPro" id="IPR036875">
    <property type="entry name" value="Znf_CCHC_sf"/>
</dbReference>
<gene>
    <name evidence="3" type="ORF">LIER_19288</name>
</gene>
<dbReference type="Proteomes" id="UP001454036">
    <property type="component" value="Unassembled WGS sequence"/>
</dbReference>
<dbReference type="AlphaFoldDB" id="A0AAV3QH47"/>
<dbReference type="GO" id="GO:0003676">
    <property type="term" value="F:nucleic acid binding"/>
    <property type="evidence" value="ECO:0007669"/>
    <property type="project" value="InterPro"/>
</dbReference>
<sequence length="115" mass="12922">MMNSSTTILDEFLLQGKRCGDNTGAGFNGGKMNKQTTPLARTFVADGNQPNQDLKKRYNWGCHHCGKKGHISPYCYNIYGKGRSKYTQPKMQWVRKEAMVSHVVFTSLKATAWTG</sequence>
<keyword evidence="1" id="KW-0863">Zinc-finger</keyword>
<dbReference type="InterPro" id="IPR001878">
    <property type="entry name" value="Znf_CCHC"/>
</dbReference>
<keyword evidence="4" id="KW-1185">Reference proteome</keyword>
<organism evidence="3 4">
    <name type="scientific">Lithospermum erythrorhizon</name>
    <name type="common">Purple gromwell</name>
    <name type="synonym">Lithospermum officinale var. erythrorhizon</name>
    <dbReference type="NCBI Taxonomy" id="34254"/>
    <lineage>
        <taxon>Eukaryota</taxon>
        <taxon>Viridiplantae</taxon>
        <taxon>Streptophyta</taxon>
        <taxon>Embryophyta</taxon>
        <taxon>Tracheophyta</taxon>
        <taxon>Spermatophyta</taxon>
        <taxon>Magnoliopsida</taxon>
        <taxon>eudicotyledons</taxon>
        <taxon>Gunneridae</taxon>
        <taxon>Pentapetalae</taxon>
        <taxon>asterids</taxon>
        <taxon>lamiids</taxon>
        <taxon>Boraginales</taxon>
        <taxon>Boraginaceae</taxon>
        <taxon>Boraginoideae</taxon>
        <taxon>Lithospermeae</taxon>
        <taxon>Lithospermum</taxon>
    </lineage>
</organism>
<reference evidence="3 4" key="1">
    <citation type="submission" date="2024-01" db="EMBL/GenBank/DDBJ databases">
        <title>The complete chloroplast genome sequence of Lithospermum erythrorhizon: insights into the phylogenetic relationship among Boraginaceae species and the maternal lineages of purple gromwells.</title>
        <authorList>
            <person name="Okada T."/>
            <person name="Watanabe K."/>
        </authorList>
    </citation>
    <scope>NUCLEOTIDE SEQUENCE [LARGE SCALE GENOMIC DNA]</scope>
</reference>
<dbReference type="EMBL" id="BAABME010004743">
    <property type="protein sequence ID" value="GAA0163414.1"/>
    <property type="molecule type" value="Genomic_DNA"/>
</dbReference>
<dbReference type="PROSITE" id="PS50158">
    <property type="entry name" value="ZF_CCHC"/>
    <property type="match status" value="1"/>
</dbReference>
<proteinExistence type="predicted"/>
<comment type="caution">
    <text evidence="3">The sequence shown here is derived from an EMBL/GenBank/DDBJ whole genome shotgun (WGS) entry which is preliminary data.</text>
</comment>
<protein>
    <recommendedName>
        <fullName evidence="2">CCHC-type domain-containing protein</fullName>
    </recommendedName>
</protein>
<keyword evidence="1" id="KW-0479">Metal-binding</keyword>
<feature type="domain" description="CCHC-type" evidence="2">
    <location>
        <begin position="62"/>
        <end position="75"/>
    </location>
</feature>
<keyword evidence="1" id="KW-0862">Zinc</keyword>
<dbReference type="SUPFAM" id="SSF57756">
    <property type="entry name" value="Retrovirus zinc finger-like domains"/>
    <property type="match status" value="1"/>
</dbReference>
<dbReference type="GO" id="GO:0008270">
    <property type="term" value="F:zinc ion binding"/>
    <property type="evidence" value="ECO:0007669"/>
    <property type="project" value="UniProtKB-KW"/>
</dbReference>
<evidence type="ECO:0000313" key="4">
    <source>
        <dbReference type="Proteomes" id="UP001454036"/>
    </source>
</evidence>
<evidence type="ECO:0000313" key="3">
    <source>
        <dbReference type="EMBL" id="GAA0163414.1"/>
    </source>
</evidence>
<accession>A0AAV3QH47</accession>
<evidence type="ECO:0000256" key="1">
    <source>
        <dbReference type="PROSITE-ProRule" id="PRU00047"/>
    </source>
</evidence>
<evidence type="ECO:0000259" key="2">
    <source>
        <dbReference type="PROSITE" id="PS50158"/>
    </source>
</evidence>